<accession>A0A3P7JFP3</accession>
<proteinExistence type="predicted"/>
<name>A0A3P7JFP3_STRVU</name>
<evidence type="ECO:0000256" key="1">
    <source>
        <dbReference type="SAM" id="MobiDB-lite"/>
    </source>
</evidence>
<gene>
    <name evidence="2" type="ORF">SVUK_LOCUS11982</name>
</gene>
<organism evidence="2 3">
    <name type="scientific">Strongylus vulgaris</name>
    <name type="common">Blood worm</name>
    <dbReference type="NCBI Taxonomy" id="40348"/>
    <lineage>
        <taxon>Eukaryota</taxon>
        <taxon>Metazoa</taxon>
        <taxon>Ecdysozoa</taxon>
        <taxon>Nematoda</taxon>
        <taxon>Chromadorea</taxon>
        <taxon>Rhabditida</taxon>
        <taxon>Rhabditina</taxon>
        <taxon>Rhabditomorpha</taxon>
        <taxon>Strongyloidea</taxon>
        <taxon>Strongylidae</taxon>
        <taxon>Strongylus</taxon>
    </lineage>
</organism>
<dbReference type="EMBL" id="UYYB01098157">
    <property type="protein sequence ID" value="VDM76984.1"/>
    <property type="molecule type" value="Genomic_DNA"/>
</dbReference>
<feature type="region of interest" description="Disordered" evidence="1">
    <location>
        <begin position="1"/>
        <end position="53"/>
    </location>
</feature>
<evidence type="ECO:0000313" key="3">
    <source>
        <dbReference type="Proteomes" id="UP000270094"/>
    </source>
</evidence>
<sequence length="85" mass="9079">MVNATSESGCCDASSEISTLTPEDGAKNASDKPGSCGLDIPTDAETNGTELPSPVGSDCWRNPVSSMLFFYLNRYIWCKCVLILP</sequence>
<dbReference type="Proteomes" id="UP000270094">
    <property type="component" value="Unassembled WGS sequence"/>
</dbReference>
<evidence type="ECO:0000313" key="2">
    <source>
        <dbReference type="EMBL" id="VDM76984.1"/>
    </source>
</evidence>
<protein>
    <submittedName>
        <fullName evidence="2">Uncharacterized protein</fullName>
    </submittedName>
</protein>
<keyword evidence="3" id="KW-1185">Reference proteome</keyword>
<dbReference type="AlphaFoldDB" id="A0A3P7JFP3"/>
<reference evidence="2 3" key="1">
    <citation type="submission" date="2018-11" db="EMBL/GenBank/DDBJ databases">
        <authorList>
            <consortium name="Pathogen Informatics"/>
        </authorList>
    </citation>
    <scope>NUCLEOTIDE SEQUENCE [LARGE SCALE GENOMIC DNA]</scope>
</reference>